<proteinExistence type="inferred from homology"/>
<feature type="compositionally biased region" description="Polar residues" evidence="4">
    <location>
        <begin position="46"/>
        <end position="59"/>
    </location>
</feature>
<dbReference type="EMBL" id="JAGGNH010000001">
    <property type="protein sequence ID" value="KAJ0987887.1"/>
    <property type="molecule type" value="Genomic_DNA"/>
</dbReference>
<dbReference type="Proteomes" id="UP001085076">
    <property type="component" value="Miscellaneous, Linkage group lg01"/>
</dbReference>
<dbReference type="PANTHER" id="PTHR46733:SF3">
    <property type="entry name" value="26.5 KDA HEAT SHOCK PROTEIN, MITOCHONDRIAL"/>
    <property type="match status" value="1"/>
</dbReference>
<accession>A0A9D5HTU2</accession>
<reference evidence="6" key="2">
    <citation type="journal article" date="2022" name="Hortic Res">
        <title>The genome of Dioscorea zingiberensis sheds light on the biosynthesis, origin and evolution of the medicinally important diosgenin saponins.</title>
        <authorList>
            <person name="Li Y."/>
            <person name="Tan C."/>
            <person name="Li Z."/>
            <person name="Guo J."/>
            <person name="Li S."/>
            <person name="Chen X."/>
            <person name="Wang C."/>
            <person name="Dai X."/>
            <person name="Yang H."/>
            <person name="Song W."/>
            <person name="Hou L."/>
            <person name="Xu J."/>
            <person name="Tong Z."/>
            <person name="Xu A."/>
            <person name="Yuan X."/>
            <person name="Wang W."/>
            <person name="Yang Q."/>
            <person name="Chen L."/>
            <person name="Sun Z."/>
            <person name="Wang K."/>
            <person name="Pan B."/>
            <person name="Chen J."/>
            <person name="Bao Y."/>
            <person name="Liu F."/>
            <person name="Qi X."/>
            <person name="Gang D.R."/>
            <person name="Wen J."/>
            <person name="Li J."/>
        </authorList>
    </citation>
    <scope>NUCLEOTIDE SEQUENCE</scope>
    <source>
        <strain evidence="6">Dzin_1.0</strain>
    </source>
</reference>
<dbReference type="CDD" id="cd06464">
    <property type="entry name" value="ACD_sHsps-like"/>
    <property type="match status" value="1"/>
</dbReference>
<gene>
    <name evidence="6" type="ORF">J5N97_006243</name>
</gene>
<dbReference type="PROSITE" id="PS01031">
    <property type="entry name" value="SHSP"/>
    <property type="match status" value="1"/>
</dbReference>
<feature type="domain" description="SHSP" evidence="5">
    <location>
        <begin position="129"/>
        <end position="247"/>
    </location>
</feature>
<comment type="caution">
    <text evidence="6">The sequence shown here is derived from an EMBL/GenBank/DDBJ whole genome shotgun (WGS) entry which is preliminary data.</text>
</comment>
<feature type="region of interest" description="Disordered" evidence="4">
    <location>
        <begin position="174"/>
        <end position="195"/>
    </location>
</feature>
<feature type="compositionally biased region" description="Basic and acidic residues" evidence="4">
    <location>
        <begin position="60"/>
        <end position="71"/>
    </location>
</feature>
<organism evidence="6 7">
    <name type="scientific">Dioscorea zingiberensis</name>
    <dbReference type="NCBI Taxonomy" id="325984"/>
    <lineage>
        <taxon>Eukaryota</taxon>
        <taxon>Viridiplantae</taxon>
        <taxon>Streptophyta</taxon>
        <taxon>Embryophyta</taxon>
        <taxon>Tracheophyta</taxon>
        <taxon>Spermatophyta</taxon>
        <taxon>Magnoliopsida</taxon>
        <taxon>Liliopsida</taxon>
        <taxon>Dioscoreales</taxon>
        <taxon>Dioscoreaceae</taxon>
        <taxon>Dioscorea</taxon>
    </lineage>
</organism>
<keyword evidence="1" id="KW-0346">Stress response</keyword>
<feature type="compositionally biased region" description="Acidic residues" evidence="4">
    <location>
        <begin position="180"/>
        <end position="193"/>
    </location>
</feature>
<dbReference type="PANTHER" id="PTHR46733">
    <property type="entry name" value="26.5 KDA HEAT SHOCK PROTEIN, MITOCHONDRIAL"/>
    <property type="match status" value="1"/>
</dbReference>
<evidence type="ECO:0000256" key="4">
    <source>
        <dbReference type="SAM" id="MobiDB-lite"/>
    </source>
</evidence>
<dbReference type="InterPro" id="IPR002068">
    <property type="entry name" value="A-crystallin/Hsp20_dom"/>
</dbReference>
<evidence type="ECO:0000313" key="7">
    <source>
        <dbReference type="Proteomes" id="UP001085076"/>
    </source>
</evidence>
<dbReference type="OrthoDB" id="1431247at2759"/>
<protein>
    <recommendedName>
        <fullName evidence="5">SHSP domain-containing protein</fullName>
    </recommendedName>
</protein>
<keyword evidence="7" id="KW-1185">Reference proteome</keyword>
<name>A0A9D5HTU2_9LILI</name>
<dbReference type="SUPFAM" id="SSF49764">
    <property type="entry name" value="HSP20-like chaperones"/>
    <property type="match status" value="1"/>
</dbReference>
<evidence type="ECO:0000256" key="1">
    <source>
        <dbReference type="ARBA" id="ARBA00023016"/>
    </source>
</evidence>
<dbReference type="InterPro" id="IPR008978">
    <property type="entry name" value="HSP20-like_chaperone"/>
</dbReference>
<sequence length="247" mass="27868">MALMARFCMRSRSRSRSCLLHGGPLYNGLYMGNAADVKGLEEARSPYTQQPPSLTYYSTDTRDRAVPDNRGEMISAKPSDTPTRRGGLGRGRRGLLWSNPWELVPWGRNHGGGGLGNALEHMSGSLNRLFQNLVPSRILGRLKEDDARYKLQYEVPGLRKEDLKVTVENGFLTISGEHKEEEEDEGEGSDDEDGWHASRYRFYHTTLMLPSDAKVDEIKAELKHGVLHITIPRSEDRKSDVRTIDIQ</sequence>
<dbReference type="Gene3D" id="2.60.40.790">
    <property type="match status" value="1"/>
</dbReference>
<dbReference type="Pfam" id="PF00011">
    <property type="entry name" value="HSP20"/>
    <property type="match status" value="1"/>
</dbReference>
<evidence type="ECO:0000313" key="6">
    <source>
        <dbReference type="EMBL" id="KAJ0987887.1"/>
    </source>
</evidence>
<comment type="similarity">
    <text evidence="2 3">Belongs to the small heat shock protein (HSP20) family.</text>
</comment>
<dbReference type="AlphaFoldDB" id="A0A9D5HTU2"/>
<evidence type="ECO:0000256" key="2">
    <source>
        <dbReference type="PROSITE-ProRule" id="PRU00285"/>
    </source>
</evidence>
<reference evidence="6" key="1">
    <citation type="submission" date="2021-03" db="EMBL/GenBank/DDBJ databases">
        <authorList>
            <person name="Li Z."/>
            <person name="Yang C."/>
        </authorList>
    </citation>
    <scope>NUCLEOTIDE SEQUENCE</scope>
    <source>
        <strain evidence="6">Dzin_1.0</strain>
        <tissue evidence="6">Leaf</tissue>
    </source>
</reference>
<dbReference type="InterPro" id="IPR044587">
    <property type="entry name" value="HSP21-like"/>
</dbReference>
<evidence type="ECO:0000259" key="5">
    <source>
        <dbReference type="PROSITE" id="PS01031"/>
    </source>
</evidence>
<evidence type="ECO:0000256" key="3">
    <source>
        <dbReference type="RuleBase" id="RU003616"/>
    </source>
</evidence>
<dbReference type="GO" id="GO:0009408">
    <property type="term" value="P:response to heat"/>
    <property type="evidence" value="ECO:0007669"/>
    <property type="project" value="InterPro"/>
</dbReference>
<feature type="region of interest" description="Disordered" evidence="4">
    <location>
        <begin position="44"/>
        <end position="91"/>
    </location>
</feature>